<evidence type="ECO:0000256" key="5">
    <source>
        <dbReference type="ARBA" id="ARBA00023157"/>
    </source>
</evidence>
<evidence type="ECO:0000259" key="8">
    <source>
        <dbReference type="Pfam" id="PF10411"/>
    </source>
</evidence>
<dbReference type="EMBL" id="CP016440">
    <property type="protein sequence ID" value="ANY14658.1"/>
    <property type="molecule type" value="Genomic_DNA"/>
</dbReference>
<accession>A0A0J6C6W1</accession>
<dbReference type="Pfam" id="PF13098">
    <property type="entry name" value="Thioredoxin_2"/>
    <property type="match status" value="1"/>
</dbReference>
<dbReference type="Gene3D" id="3.40.30.10">
    <property type="entry name" value="Glutaredoxin"/>
    <property type="match status" value="1"/>
</dbReference>
<dbReference type="AlphaFoldDB" id="A0A0J6C6W1"/>
<dbReference type="InterPro" id="IPR012336">
    <property type="entry name" value="Thioredoxin-like_fold"/>
</dbReference>
<dbReference type="KEGG" id="bpdz:BBN53_01380"/>
<feature type="chain" id="PRO_5015366786" description="Thiol:disulfide interchange protein" evidence="7">
    <location>
        <begin position="20"/>
        <end position="275"/>
    </location>
</feature>
<keyword evidence="6 7" id="KW-0676">Redox-active center</keyword>
<feature type="domain" description="Disulphide bond isomerase DsbC/G N-terminal" evidence="8">
    <location>
        <begin position="64"/>
        <end position="126"/>
    </location>
</feature>
<evidence type="ECO:0000313" key="13">
    <source>
        <dbReference type="Proteomes" id="UP000092950"/>
    </source>
</evidence>
<feature type="signal peptide" evidence="7">
    <location>
        <begin position="1"/>
        <end position="19"/>
    </location>
</feature>
<protein>
    <recommendedName>
        <fullName evidence="7">Thiol:disulfide interchange protein</fullName>
    </recommendedName>
</protein>
<keyword evidence="4 7" id="KW-0574">Periplasm</keyword>
<dbReference type="CDD" id="cd03020">
    <property type="entry name" value="DsbA_DsbC_DsbG"/>
    <property type="match status" value="1"/>
</dbReference>
<dbReference type="Proteomes" id="UP000092950">
    <property type="component" value="Chromosome"/>
</dbReference>
<evidence type="ECO:0000256" key="6">
    <source>
        <dbReference type="ARBA" id="ARBA00023284"/>
    </source>
</evidence>
<proteinExistence type="inferred from homology"/>
<evidence type="ECO:0000256" key="7">
    <source>
        <dbReference type="RuleBase" id="RU364038"/>
    </source>
</evidence>
<feature type="domain" description="Thioredoxin-like fold" evidence="9">
    <location>
        <begin position="150"/>
        <end position="271"/>
    </location>
</feature>
<name>A0A0J6C6W1_9BORD</name>
<gene>
    <name evidence="11" type="primary">dsbC</name>
    <name evidence="10" type="ORF">BBN53_01380</name>
    <name evidence="11" type="ORF">ERS370011_01372</name>
</gene>
<evidence type="ECO:0000313" key="11">
    <source>
        <dbReference type="EMBL" id="CUI60840.1"/>
    </source>
</evidence>
<evidence type="ECO:0000256" key="1">
    <source>
        <dbReference type="ARBA" id="ARBA00004418"/>
    </source>
</evidence>
<dbReference type="Gene3D" id="3.10.450.70">
    <property type="entry name" value="Disulphide bond isomerase, DsbC/G, N-terminal"/>
    <property type="match status" value="1"/>
</dbReference>
<dbReference type="InterPro" id="IPR051470">
    <property type="entry name" value="Thiol:disulfide_interchange"/>
</dbReference>
<reference evidence="10 13" key="2">
    <citation type="submission" date="2016-07" db="EMBL/GenBank/DDBJ databases">
        <title>Complete genome sequences of Bordetella pseudohinzii.</title>
        <authorList>
            <person name="Spilker T."/>
            <person name="Darrah R."/>
            <person name="LiPuma J.J."/>
        </authorList>
    </citation>
    <scope>NUCLEOTIDE SEQUENCE [LARGE SCALE GENOMIC DNA]</scope>
    <source>
        <strain evidence="10 13">HI4681</strain>
    </source>
</reference>
<dbReference type="RefSeq" id="WP_043210285.1">
    <property type="nucleotide sequence ID" value="NZ_CAJGUP010000087.1"/>
</dbReference>
<accession>A0A0M7E3I3</accession>
<comment type="function">
    <text evidence="7">Required for disulfide bond formation in some periplasmic proteins. Acts by transferring its disulfide bond to other proteins and is reduced in the process.</text>
</comment>
<dbReference type="InterPro" id="IPR033954">
    <property type="entry name" value="DiS-bond_Isoase_DsbC/G"/>
</dbReference>
<keyword evidence="5" id="KW-1015">Disulfide bond</keyword>
<dbReference type="Pfam" id="PF10411">
    <property type="entry name" value="DsbC_N"/>
    <property type="match status" value="1"/>
</dbReference>
<dbReference type="SUPFAM" id="SSF52833">
    <property type="entry name" value="Thioredoxin-like"/>
    <property type="match status" value="1"/>
</dbReference>
<dbReference type="SUPFAM" id="SSF54423">
    <property type="entry name" value="DsbC/DsbG N-terminal domain-like"/>
    <property type="match status" value="1"/>
</dbReference>
<sequence length="275" mass="30259">MNARIIFLLAGLLCGAAFAQEGKSVSTGQPADKADKVYSTNQVGTPAAKGGKVYSTTQAQPPDPVADAVKKRFQLRFNDLDITAVRRTPYGLFEVQVGADMIYTDENVSWVMEGPLIDATTRRDVTRENQEKLSAVQFADLPLDLAIKQVKGKGTRKLAIFEDPNCGYCKQLRHTLKDVDDVTIYTFLFPILSPDSTVKVRDVWCAADPGKTWDDWMLDGKRPATVQCDAPIDNMLALGRQLMVRGTPTIFFEDGTRASGALPLAQLQQRLSASR</sequence>
<dbReference type="GO" id="GO:0042597">
    <property type="term" value="C:periplasmic space"/>
    <property type="evidence" value="ECO:0007669"/>
    <property type="project" value="UniProtKB-SubCell"/>
</dbReference>
<evidence type="ECO:0000259" key="9">
    <source>
        <dbReference type="Pfam" id="PF13098"/>
    </source>
</evidence>
<evidence type="ECO:0000256" key="2">
    <source>
        <dbReference type="ARBA" id="ARBA00009813"/>
    </source>
</evidence>
<dbReference type="InterPro" id="IPR018950">
    <property type="entry name" value="DiS-bond_isomerase_DsbC/G_N"/>
</dbReference>
<dbReference type="InterPro" id="IPR017937">
    <property type="entry name" value="Thioredoxin_CS"/>
</dbReference>
<dbReference type="PANTHER" id="PTHR35272:SF3">
    <property type="entry name" value="THIOL:DISULFIDE INTERCHANGE PROTEIN DSBC"/>
    <property type="match status" value="1"/>
</dbReference>
<evidence type="ECO:0000313" key="10">
    <source>
        <dbReference type="EMBL" id="ANY14658.1"/>
    </source>
</evidence>
<comment type="similarity">
    <text evidence="2 7">Belongs to the thioredoxin family. DsbC subfamily.</text>
</comment>
<keyword evidence="3 7" id="KW-0732">Signal</keyword>
<dbReference type="PROSITE" id="PS00194">
    <property type="entry name" value="THIOREDOXIN_1"/>
    <property type="match status" value="1"/>
</dbReference>
<dbReference type="InterPro" id="IPR036249">
    <property type="entry name" value="Thioredoxin-like_sf"/>
</dbReference>
<comment type="subcellular location">
    <subcellularLocation>
        <location evidence="1 7">Periplasm</location>
    </subcellularLocation>
</comment>
<evidence type="ECO:0000313" key="12">
    <source>
        <dbReference type="Proteomes" id="UP000053096"/>
    </source>
</evidence>
<reference evidence="11 12" key="1">
    <citation type="submission" date="2015-09" db="EMBL/GenBank/DDBJ databases">
        <authorList>
            <person name="Jackson K.R."/>
            <person name="Lunt B.L."/>
            <person name="Fisher J.N.B."/>
            <person name="Gardner A.V."/>
            <person name="Bailey M.E."/>
            <person name="Deus L.M."/>
            <person name="Earl A.S."/>
            <person name="Gibby P.D."/>
            <person name="Hartmann K.A."/>
            <person name="Liu J.E."/>
            <person name="Manci A.M."/>
            <person name="Nielsen D.A."/>
            <person name="Solomon M.B."/>
            <person name="Breakwell D.P."/>
            <person name="Burnett S.H."/>
            <person name="Grose J.H."/>
        </authorList>
    </citation>
    <scope>NUCLEOTIDE SEQUENCE [LARGE SCALE GENOMIC DNA]</scope>
    <source>
        <strain evidence="11 12">2789STDY5608636</strain>
    </source>
</reference>
<keyword evidence="13" id="KW-1185">Reference proteome</keyword>
<dbReference type="InterPro" id="IPR009094">
    <property type="entry name" value="DiS-bond_isomerase_DsbC/G_N_sf"/>
</dbReference>
<evidence type="ECO:0000256" key="4">
    <source>
        <dbReference type="ARBA" id="ARBA00022764"/>
    </source>
</evidence>
<dbReference type="PANTHER" id="PTHR35272">
    <property type="entry name" value="THIOL:DISULFIDE INTERCHANGE PROTEIN DSBC-RELATED"/>
    <property type="match status" value="1"/>
</dbReference>
<dbReference type="OrthoDB" id="12976at2"/>
<dbReference type="Proteomes" id="UP000053096">
    <property type="component" value="Unassembled WGS sequence"/>
</dbReference>
<evidence type="ECO:0000256" key="3">
    <source>
        <dbReference type="ARBA" id="ARBA00022729"/>
    </source>
</evidence>
<organism evidence="11 12">
    <name type="scientific">Bordetella pseudohinzii</name>
    <dbReference type="NCBI Taxonomy" id="1331258"/>
    <lineage>
        <taxon>Bacteria</taxon>
        <taxon>Pseudomonadati</taxon>
        <taxon>Pseudomonadota</taxon>
        <taxon>Betaproteobacteria</taxon>
        <taxon>Burkholderiales</taxon>
        <taxon>Alcaligenaceae</taxon>
        <taxon>Bordetella</taxon>
    </lineage>
</organism>
<dbReference type="EMBL" id="CYTV01000003">
    <property type="protein sequence ID" value="CUI60840.1"/>
    <property type="molecule type" value="Genomic_DNA"/>
</dbReference>